<evidence type="ECO:0000313" key="2">
    <source>
        <dbReference type="EMBL" id="KAF4133879.1"/>
    </source>
</evidence>
<accession>A0A8S9U3Z1</accession>
<proteinExistence type="predicted"/>
<evidence type="ECO:0000256" key="1">
    <source>
        <dbReference type="SAM" id="MobiDB-lite"/>
    </source>
</evidence>
<organism evidence="2 3">
    <name type="scientific">Phytophthora infestans</name>
    <name type="common">Potato late blight agent</name>
    <name type="synonym">Botrytis infestans</name>
    <dbReference type="NCBI Taxonomy" id="4787"/>
    <lineage>
        <taxon>Eukaryota</taxon>
        <taxon>Sar</taxon>
        <taxon>Stramenopiles</taxon>
        <taxon>Oomycota</taxon>
        <taxon>Peronosporomycetes</taxon>
        <taxon>Peronosporales</taxon>
        <taxon>Peronosporaceae</taxon>
        <taxon>Phytophthora</taxon>
    </lineage>
</organism>
<feature type="compositionally biased region" description="Low complexity" evidence="1">
    <location>
        <begin position="60"/>
        <end position="75"/>
    </location>
</feature>
<dbReference type="AlphaFoldDB" id="A0A8S9U3Z1"/>
<reference evidence="2" key="1">
    <citation type="submission" date="2020-03" db="EMBL/GenBank/DDBJ databases">
        <title>Hybrid Assembly of Korean Phytophthora infestans isolates.</title>
        <authorList>
            <person name="Prokchorchik M."/>
            <person name="Lee Y."/>
            <person name="Seo J."/>
            <person name="Cho J.-H."/>
            <person name="Park Y.-E."/>
            <person name="Jang D.-C."/>
            <person name="Im J.-S."/>
            <person name="Choi J.-G."/>
            <person name="Park H.-J."/>
            <person name="Lee G.-B."/>
            <person name="Lee Y.-G."/>
            <person name="Hong S.-Y."/>
            <person name="Cho K."/>
            <person name="Sohn K.H."/>
        </authorList>
    </citation>
    <scope>NUCLEOTIDE SEQUENCE</scope>
    <source>
        <strain evidence="2">KR_2_A2</strain>
    </source>
</reference>
<name>A0A8S9U3Z1_PHYIN</name>
<comment type="caution">
    <text evidence="2">The sequence shown here is derived from an EMBL/GenBank/DDBJ whole genome shotgun (WGS) entry which is preliminary data.</text>
</comment>
<evidence type="ECO:0000313" key="3">
    <source>
        <dbReference type="Proteomes" id="UP000704712"/>
    </source>
</evidence>
<dbReference type="EMBL" id="JAACNO010002359">
    <property type="protein sequence ID" value="KAF4133879.1"/>
    <property type="molecule type" value="Genomic_DNA"/>
</dbReference>
<dbReference type="Proteomes" id="UP000704712">
    <property type="component" value="Unassembled WGS sequence"/>
</dbReference>
<gene>
    <name evidence="2" type="ORF">GN958_ATG17216</name>
</gene>
<sequence>MEKPSGVTATTRMRYNLEVSSKQFSVLWMRTQGHIGAEDQDPQLPLGRRTRSMMTATVGQVPRVRSQQRSRAPSQRLKKPVRL</sequence>
<feature type="region of interest" description="Disordered" evidence="1">
    <location>
        <begin position="60"/>
        <end position="83"/>
    </location>
</feature>
<protein>
    <submittedName>
        <fullName evidence="2">Uncharacterized protein</fullName>
    </submittedName>
</protein>